<organism evidence="3 4">
    <name type="scientific">Lophiostoma macrostomum CBS 122681</name>
    <dbReference type="NCBI Taxonomy" id="1314788"/>
    <lineage>
        <taxon>Eukaryota</taxon>
        <taxon>Fungi</taxon>
        <taxon>Dikarya</taxon>
        <taxon>Ascomycota</taxon>
        <taxon>Pezizomycotina</taxon>
        <taxon>Dothideomycetes</taxon>
        <taxon>Pleosporomycetidae</taxon>
        <taxon>Pleosporales</taxon>
        <taxon>Lophiostomataceae</taxon>
        <taxon>Lophiostoma</taxon>
    </lineage>
</organism>
<dbReference type="OrthoDB" id="3799886at2759"/>
<reference evidence="3" key="1">
    <citation type="journal article" date="2020" name="Stud. Mycol.">
        <title>101 Dothideomycetes genomes: a test case for predicting lifestyles and emergence of pathogens.</title>
        <authorList>
            <person name="Haridas S."/>
            <person name="Albert R."/>
            <person name="Binder M."/>
            <person name="Bloem J."/>
            <person name="Labutti K."/>
            <person name="Salamov A."/>
            <person name="Andreopoulos B."/>
            <person name="Baker S."/>
            <person name="Barry K."/>
            <person name="Bills G."/>
            <person name="Bluhm B."/>
            <person name="Cannon C."/>
            <person name="Castanera R."/>
            <person name="Culley D."/>
            <person name="Daum C."/>
            <person name="Ezra D."/>
            <person name="Gonzalez J."/>
            <person name="Henrissat B."/>
            <person name="Kuo A."/>
            <person name="Liang C."/>
            <person name="Lipzen A."/>
            <person name="Lutzoni F."/>
            <person name="Magnuson J."/>
            <person name="Mondo S."/>
            <person name="Nolan M."/>
            <person name="Ohm R."/>
            <person name="Pangilinan J."/>
            <person name="Park H.-J."/>
            <person name="Ramirez L."/>
            <person name="Alfaro M."/>
            <person name="Sun H."/>
            <person name="Tritt A."/>
            <person name="Yoshinaga Y."/>
            <person name="Zwiers L.-H."/>
            <person name="Turgeon B."/>
            <person name="Goodwin S."/>
            <person name="Spatafora J."/>
            <person name="Crous P."/>
            <person name="Grigoriev I."/>
        </authorList>
    </citation>
    <scope>NUCLEOTIDE SEQUENCE</scope>
    <source>
        <strain evidence="3">CBS 122681</strain>
    </source>
</reference>
<sequence>MKFSAALPLLFTTLALANPAPITNPRVPGVAHLEAREVSPDPAPVPAEIVARTAGIVLDSRSPKKGSSSGSKNNTQTGAAGTITISRGLQLGALGLGVMEVARLWA</sequence>
<feature type="region of interest" description="Disordered" evidence="1">
    <location>
        <begin position="57"/>
        <end position="81"/>
    </location>
</feature>
<accession>A0A6A6TNY6</accession>
<dbReference type="EMBL" id="MU004292">
    <property type="protein sequence ID" value="KAF2661769.1"/>
    <property type="molecule type" value="Genomic_DNA"/>
</dbReference>
<proteinExistence type="predicted"/>
<evidence type="ECO:0000256" key="1">
    <source>
        <dbReference type="SAM" id="MobiDB-lite"/>
    </source>
</evidence>
<dbReference type="Proteomes" id="UP000799324">
    <property type="component" value="Unassembled WGS sequence"/>
</dbReference>
<evidence type="ECO:0000313" key="3">
    <source>
        <dbReference type="EMBL" id="KAF2661769.1"/>
    </source>
</evidence>
<protein>
    <submittedName>
        <fullName evidence="3">Uncharacterized protein</fullName>
    </submittedName>
</protein>
<name>A0A6A6TNY6_9PLEO</name>
<keyword evidence="2" id="KW-0732">Signal</keyword>
<feature type="signal peptide" evidence="2">
    <location>
        <begin position="1"/>
        <end position="17"/>
    </location>
</feature>
<gene>
    <name evidence="3" type="ORF">K491DRAFT_710604</name>
</gene>
<evidence type="ECO:0000256" key="2">
    <source>
        <dbReference type="SAM" id="SignalP"/>
    </source>
</evidence>
<feature type="chain" id="PRO_5025376897" evidence="2">
    <location>
        <begin position="18"/>
        <end position="106"/>
    </location>
</feature>
<keyword evidence="4" id="KW-1185">Reference proteome</keyword>
<dbReference type="AlphaFoldDB" id="A0A6A6TNY6"/>
<evidence type="ECO:0000313" key="4">
    <source>
        <dbReference type="Proteomes" id="UP000799324"/>
    </source>
</evidence>